<dbReference type="PANTHER" id="PTHR46237:SF1">
    <property type="entry name" value="CYTOCHROME B5 REDUCTASE 4"/>
    <property type="match status" value="1"/>
</dbReference>
<feature type="domain" description="Cytochrome b5 heme-binding" evidence="5">
    <location>
        <begin position="27"/>
        <end position="105"/>
    </location>
</feature>
<reference evidence="6" key="1">
    <citation type="journal article" date="2022" name="bioRxiv">
        <title>Genomics of Preaxostyla Flagellates Illuminates Evolutionary Transitions and the Path Towards Mitochondrial Loss.</title>
        <authorList>
            <person name="Novak L.V.F."/>
            <person name="Treitli S.C."/>
            <person name="Pyrih J."/>
            <person name="Halakuc P."/>
            <person name="Pipaliya S.V."/>
            <person name="Vacek V."/>
            <person name="Brzon O."/>
            <person name="Soukal P."/>
            <person name="Eme L."/>
            <person name="Dacks J.B."/>
            <person name="Karnkowska A."/>
            <person name="Elias M."/>
            <person name="Hampl V."/>
        </authorList>
    </citation>
    <scope>NUCLEOTIDE SEQUENCE</scope>
    <source>
        <strain evidence="6">RCP-MX</strain>
    </source>
</reference>
<evidence type="ECO:0000256" key="3">
    <source>
        <dbReference type="ARBA" id="ARBA00023004"/>
    </source>
</evidence>
<organism evidence="6 7">
    <name type="scientific">Paratrimastix pyriformis</name>
    <dbReference type="NCBI Taxonomy" id="342808"/>
    <lineage>
        <taxon>Eukaryota</taxon>
        <taxon>Metamonada</taxon>
        <taxon>Preaxostyla</taxon>
        <taxon>Paratrimastigidae</taxon>
        <taxon>Paratrimastix</taxon>
    </lineage>
</organism>
<dbReference type="InterPro" id="IPR001199">
    <property type="entry name" value="Cyt_B5-like_heme/steroid-bd"/>
</dbReference>
<evidence type="ECO:0000313" key="7">
    <source>
        <dbReference type="Proteomes" id="UP001141327"/>
    </source>
</evidence>
<keyword evidence="2" id="KW-0479">Metal-binding</keyword>
<dbReference type="EMBL" id="JAPMOS010000018">
    <property type="protein sequence ID" value="KAJ4459660.1"/>
    <property type="molecule type" value="Genomic_DNA"/>
</dbReference>
<keyword evidence="1" id="KW-0349">Heme</keyword>
<dbReference type="Pfam" id="PF00173">
    <property type="entry name" value="Cyt-b5"/>
    <property type="match status" value="1"/>
</dbReference>
<keyword evidence="3" id="KW-0408">Iron</keyword>
<dbReference type="InterPro" id="IPR036400">
    <property type="entry name" value="Cyt_B5-like_heme/steroid_sf"/>
</dbReference>
<sequence>MPKVPLKPGHTLNDWLRFINSKTPDPPRPVSVEELARHNRLDDCWLSIKGTAYNFTSYLEFHPGDRGIAILNPYFGRDATVPFGKFHAYVSIENLMRPFAIGPLVRGSAGPGGPSMEGISEEDHAE</sequence>
<feature type="region of interest" description="Disordered" evidence="4">
    <location>
        <begin position="107"/>
        <end position="126"/>
    </location>
</feature>
<protein>
    <submittedName>
        <fullName evidence="6">Cytochrome b5</fullName>
    </submittedName>
</protein>
<dbReference type="PANTHER" id="PTHR46237">
    <property type="entry name" value="CYTOCHROME B5 REDUCTASE 4 FAMILY MEMBER"/>
    <property type="match status" value="1"/>
</dbReference>
<dbReference type="InterPro" id="IPR051872">
    <property type="entry name" value="Cytochrome_b5/Flavoprotein_Rdt"/>
</dbReference>
<gene>
    <name evidence="6" type="ORF">PAPYR_4410</name>
</gene>
<evidence type="ECO:0000256" key="2">
    <source>
        <dbReference type="ARBA" id="ARBA00022723"/>
    </source>
</evidence>
<evidence type="ECO:0000256" key="4">
    <source>
        <dbReference type="SAM" id="MobiDB-lite"/>
    </source>
</evidence>
<evidence type="ECO:0000313" key="6">
    <source>
        <dbReference type="EMBL" id="KAJ4459660.1"/>
    </source>
</evidence>
<dbReference type="PROSITE" id="PS50255">
    <property type="entry name" value="CYTOCHROME_B5_2"/>
    <property type="match status" value="1"/>
</dbReference>
<dbReference type="SMART" id="SM01117">
    <property type="entry name" value="Cyt-b5"/>
    <property type="match status" value="1"/>
</dbReference>
<dbReference type="Gene3D" id="3.10.120.10">
    <property type="entry name" value="Cytochrome b5-like heme/steroid binding domain"/>
    <property type="match status" value="1"/>
</dbReference>
<proteinExistence type="predicted"/>
<evidence type="ECO:0000256" key="1">
    <source>
        <dbReference type="ARBA" id="ARBA00022617"/>
    </source>
</evidence>
<keyword evidence="7" id="KW-1185">Reference proteome</keyword>
<name>A0ABQ8USE2_9EUKA</name>
<dbReference type="SUPFAM" id="SSF55856">
    <property type="entry name" value="Cytochrome b5-like heme/steroid binding domain"/>
    <property type="match status" value="1"/>
</dbReference>
<accession>A0ABQ8USE2</accession>
<evidence type="ECO:0000259" key="5">
    <source>
        <dbReference type="PROSITE" id="PS50255"/>
    </source>
</evidence>
<comment type="caution">
    <text evidence="6">The sequence shown here is derived from an EMBL/GenBank/DDBJ whole genome shotgun (WGS) entry which is preliminary data.</text>
</comment>
<dbReference type="Proteomes" id="UP001141327">
    <property type="component" value="Unassembled WGS sequence"/>
</dbReference>